<dbReference type="PANTHER" id="PTHR43884">
    <property type="entry name" value="ACYL-COA DEHYDROGENASE"/>
    <property type="match status" value="1"/>
</dbReference>
<keyword evidence="5 8" id="KW-0560">Oxidoreductase</keyword>
<dbReference type="SUPFAM" id="SSF47203">
    <property type="entry name" value="Acyl-CoA dehydrogenase C-terminal domain-like"/>
    <property type="match status" value="1"/>
</dbReference>
<dbReference type="EMBL" id="JAUOTP010000003">
    <property type="protein sequence ID" value="MDO6414581.1"/>
    <property type="molecule type" value="Genomic_DNA"/>
</dbReference>
<evidence type="ECO:0000259" key="6">
    <source>
        <dbReference type="Pfam" id="PF00441"/>
    </source>
</evidence>
<dbReference type="SUPFAM" id="SSF56645">
    <property type="entry name" value="Acyl-CoA dehydrogenase NM domain-like"/>
    <property type="match status" value="1"/>
</dbReference>
<evidence type="ECO:0000256" key="2">
    <source>
        <dbReference type="ARBA" id="ARBA00009347"/>
    </source>
</evidence>
<dbReference type="InterPro" id="IPR037069">
    <property type="entry name" value="AcylCoA_DH/ox_N_sf"/>
</dbReference>
<evidence type="ECO:0000256" key="3">
    <source>
        <dbReference type="ARBA" id="ARBA00022630"/>
    </source>
</evidence>
<dbReference type="EC" id="1.-.-.-" evidence="8"/>
<comment type="caution">
    <text evidence="8">The sequence shown here is derived from an EMBL/GenBank/DDBJ whole genome shotgun (WGS) entry which is preliminary data.</text>
</comment>
<name>A0ABT8Y8C5_9SPHN</name>
<proteinExistence type="inferred from homology"/>
<comment type="cofactor">
    <cofactor evidence="1">
        <name>FAD</name>
        <dbReference type="ChEBI" id="CHEBI:57692"/>
    </cofactor>
</comment>
<dbReference type="InterPro" id="IPR009075">
    <property type="entry name" value="AcylCo_DH/oxidase_C"/>
</dbReference>
<dbReference type="Pfam" id="PF02771">
    <property type="entry name" value="Acyl-CoA_dh_N"/>
    <property type="match status" value="1"/>
</dbReference>
<protein>
    <submittedName>
        <fullName evidence="8">Acyl-CoA dehydrogenase family protein</fullName>
        <ecNumber evidence="8">1.-.-.-</ecNumber>
    </submittedName>
</protein>
<dbReference type="Gene3D" id="1.20.140.10">
    <property type="entry name" value="Butyryl-CoA Dehydrogenase, subunit A, domain 3"/>
    <property type="match status" value="1"/>
</dbReference>
<evidence type="ECO:0000313" key="8">
    <source>
        <dbReference type="EMBL" id="MDO6414581.1"/>
    </source>
</evidence>
<dbReference type="InterPro" id="IPR009100">
    <property type="entry name" value="AcylCoA_DH/oxidase_NM_dom_sf"/>
</dbReference>
<feature type="domain" description="Acyl-CoA dehydrogenase/oxidase N-terminal" evidence="7">
    <location>
        <begin position="6"/>
        <end position="102"/>
    </location>
</feature>
<evidence type="ECO:0000256" key="1">
    <source>
        <dbReference type="ARBA" id="ARBA00001974"/>
    </source>
</evidence>
<dbReference type="PANTHER" id="PTHR43884:SF20">
    <property type="entry name" value="ACYL-COA DEHYDROGENASE FADE28"/>
    <property type="match status" value="1"/>
</dbReference>
<dbReference type="Pfam" id="PF00441">
    <property type="entry name" value="Acyl-CoA_dh_1"/>
    <property type="match status" value="1"/>
</dbReference>
<dbReference type="RefSeq" id="WP_303541837.1">
    <property type="nucleotide sequence ID" value="NZ_JAUOTP010000003.1"/>
</dbReference>
<reference evidence="8" key="1">
    <citation type="submission" date="2023-07" db="EMBL/GenBank/DDBJ databases">
        <authorList>
            <person name="Kim M."/>
        </authorList>
    </citation>
    <scope>NUCLEOTIDE SEQUENCE</scope>
    <source>
        <strain evidence="8">BIUV-7</strain>
    </source>
</reference>
<evidence type="ECO:0000259" key="7">
    <source>
        <dbReference type="Pfam" id="PF02771"/>
    </source>
</evidence>
<keyword evidence="9" id="KW-1185">Reference proteome</keyword>
<evidence type="ECO:0000313" key="9">
    <source>
        <dbReference type="Proteomes" id="UP001169764"/>
    </source>
</evidence>
<dbReference type="Proteomes" id="UP001169764">
    <property type="component" value="Unassembled WGS sequence"/>
</dbReference>
<keyword evidence="3" id="KW-0285">Flavoprotein</keyword>
<dbReference type="InterPro" id="IPR036250">
    <property type="entry name" value="AcylCo_DH-like_C"/>
</dbReference>
<organism evidence="8 9">
    <name type="scientific">Sphingomonas natans</name>
    <dbReference type="NCBI Taxonomy" id="3063330"/>
    <lineage>
        <taxon>Bacteria</taxon>
        <taxon>Pseudomonadati</taxon>
        <taxon>Pseudomonadota</taxon>
        <taxon>Alphaproteobacteria</taxon>
        <taxon>Sphingomonadales</taxon>
        <taxon>Sphingomonadaceae</taxon>
        <taxon>Sphingomonas</taxon>
    </lineage>
</organism>
<keyword evidence="4" id="KW-0274">FAD</keyword>
<feature type="domain" description="Acyl-CoA dehydrogenase/oxidase C-terminal" evidence="6">
    <location>
        <begin position="187"/>
        <end position="325"/>
    </location>
</feature>
<evidence type="ECO:0000256" key="4">
    <source>
        <dbReference type="ARBA" id="ARBA00022827"/>
    </source>
</evidence>
<sequence length="344" mass="36359">MQFAFTEDQLAITQAAREMLVETCQPADLRRMLAAQAARDAARWQTIVDMGLLGLLAPDEAAGMGLAPVDLVGIAEAAGYVGLPEPLVETAGIGVPLLAALGDASRLAAAIAGESVAIGYPGRRFVADADTAGTLLLADGDALHLVDAKDVGLTRQESIDPFRRLFRVDWTPTEATRQTIGWGDTADRGAVMTAAQLIGIGQRAIDLAVAYAKERNQFGKPIGSYQAIKHLIATAQVAVEFARPVVYAAAAELPLDSVASRARISHAKIVAGEAADLATRTAVQVHGAMGITWEIDVHFFLKRALALRADWGTTAFHTARVLERIMTLPTGPDLTFSSDVARAA</sequence>
<dbReference type="GO" id="GO:0016491">
    <property type="term" value="F:oxidoreductase activity"/>
    <property type="evidence" value="ECO:0007669"/>
    <property type="project" value="UniProtKB-KW"/>
</dbReference>
<accession>A0ABT8Y8C5</accession>
<dbReference type="InterPro" id="IPR013786">
    <property type="entry name" value="AcylCoA_DH/ox_N"/>
</dbReference>
<evidence type="ECO:0000256" key="5">
    <source>
        <dbReference type="ARBA" id="ARBA00023002"/>
    </source>
</evidence>
<dbReference type="Gene3D" id="1.10.540.10">
    <property type="entry name" value="Acyl-CoA dehydrogenase/oxidase, N-terminal domain"/>
    <property type="match status" value="1"/>
</dbReference>
<comment type="similarity">
    <text evidence="2">Belongs to the acyl-CoA dehydrogenase family.</text>
</comment>
<gene>
    <name evidence="8" type="ORF">Q4F19_09330</name>
</gene>